<dbReference type="STRING" id="131310.A0A0N4ZWA3"/>
<accession>A0A0N4ZWA3</accession>
<keyword evidence="1" id="KW-1185">Reference proteome</keyword>
<organism evidence="1 2">
    <name type="scientific">Parastrongyloides trichosuri</name>
    <name type="common">Possum-specific nematode worm</name>
    <dbReference type="NCBI Taxonomy" id="131310"/>
    <lineage>
        <taxon>Eukaryota</taxon>
        <taxon>Metazoa</taxon>
        <taxon>Ecdysozoa</taxon>
        <taxon>Nematoda</taxon>
        <taxon>Chromadorea</taxon>
        <taxon>Rhabditida</taxon>
        <taxon>Tylenchina</taxon>
        <taxon>Panagrolaimomorpha</taxon>
        <taxon>Strongyloidoidea</taxon>
        <taxon>Strongyloididae</taxon>
        <taxon>Parastrongyloides</taxon>
    </lineage>
</organism>
<dbReference type="Proteomes" id="UP000038045">
    <property type="component" value="Unplaced"/>
</dbReference>
<reference evidence="2" key="1">
    <citation type="submission" date="2017-02" db="UniProtKB">
        <authorList>
            <consortium name="WormBaseParasite"/>
        </authorList>
    </citation>
    <scope>IDENTIFICATION</scope>
</reference>
<dbReference type="WBParaSite" id="PTRK_0001293600.1">
    <property type="protein sequence ID" value="PTRK_0001293600.1"/>
    <property type="gene ID" value="PTRK_0001293600"/>
</dbReference>
<name>A0A0N4ZWA3_PARTI</name>
<evidence type="ECO:0000313" key="1">
    <source>
        <dbReference type="Proteomes" id="UP000038045"/>
    </source>
</evidence>
<proteinExistence type="predicted"/>
<sequence>MAHNISVYIFVVYFICLTAAFEDYRYHCPFGTAKKEETGDYVQCLPGDYSTHTCGDKHFCYFSGFNYLCCPEGKKPKPVPVNDFECPSDGFVQLDGNGDMSRCKKDSDCLGSSGLCHNNICCTASKKIEPTNYRVTPRKEETKKKIILVDLTKLDCPHPFLTVLNDEGHPSICEKSNPCSNKNEECIPVGKVSICCENLGSAGEEDDKSSEEDSNILKIFKSEETDSTEEDSNVETKIKDKIELTTEKEEEITTKTTQTTQATTVKVAETTVENKTTTKETKVGTPSLRPKVISNTLTVPTEEATKAIPTVTRKKEELNPLPAIRPRMHSSGPTKTVYEAVKLEPHTMGGYKKVGDDEAKSAKRVLVQEFLMNQIKKGWPYGDQFYWPEGYGDQLSGNDINK</sequence>
<dbReference type="SMART" id="SM00289">
    <property type="entry name" value="WR1"/>
    <property type="match status" value="3"/>
</dbReference>
<dbReference type="InterPro" id="IPR006150">
    <property type="entry name" value="Cys_repeat_1"/>
</dbReference>
<evidence type="ECO:0000313" key="2">
    <source>
        <dbReference type="WBParaSite" id="PTRK_0001293600.1"/>
    </source>
</evidence>
<dbReference type="AlphaFoldDB" id="A0A0N4ZWA3"/>
<protein>
    <submittedName>
        <fullName evidence="2">CC domain-containing protein</fullName>
    </submittedName>
</protein>